<reference evidence="2 3" key="1">
    <citation type="submission" date="2016-10" db="EMBL/GenBank/DDBJ databases">
        <authorList>
            <person name="de Groot N.N."/>
        </authorList>
    </citation>
    <scope>NUCLEOTIDE SEQUENCE [LARGE SCALE GENOMIC DNA]</scope>
    <source>
        <strain evidence="2 3">L 420-91</strain>
    </source>
</reference>
<dbReference type="AlphaFoldDB" id="A0A1G7YFG5"/>
<feature type="transmembrane region" description="Helical" evidence="1">
    <location>
        <begin position="6"/>
        <end position="27"/>
    </location>
</feature>
<evidence type="ECO:0000313" key="3">
    <source>
        <dbReference type="Proteomes" id="UP000198956"/>
    </source>
</evidence>
<keyword evidence="1" id="KW-0812">Transmembrane</keyword>
<sequence length="51" mass="6003">MNAIMGIYFVIIMIMVVLCGVTAWLIFRKLKYGNSVFMDMNDQELRKQRSN</sequence>
<proteinExistence type="predicted"/>
<evidence type="ECO:0000256" key="1">
    <source>
        <dbReference type="SAM" id="Phobius"/>
    </source>
</evidence>
<dbReference type="Proteomes" id="UP000198956">
    <property type="component" value="Unassembled WGS sequence"/>
</dbReference>
<name>A0A1G7YFG5_ANETH</name>
<evidence type="ECO:0000313" key="2">
    <source>
        <dbReference type="EMBL" id="SDG95288.1"/>
    </source>
</evidence>
<gene>
    <name evidence="2" type="ORF">SAMN04489735_1006122</name>
</gene>
<keyword evidence="1" id="KW-1133">Transmembrane helix</keyword>
<organism evidence="2 3">
    <name type="scientific">Aneurinibacillus thermoaerophilus</name>
    <dbReference type="NCBI Taxonomy" id="143495"/>
    <lineage>
        <taxon>Bacteria</taxon>
        <taxon>Bacillati</taxon>
        <taxon>Bacillota</taxon>
        <taxon>Bacilli</taxon>
        <taxon>Bacillales</taxon>
        <taxon>Paenibacillaceae</taxon>
        <taxon>Aneurinibacillus group</taxon>
        <taxon>Aneurinibacillus</taxon>
    </lineage>
</organism>
<accession>A0A1G7YFG5</accession>
<protein>
    <submittedName>
        <fullName evidence="2">Uncharacterized protein</fullName>
    </submittedName>
</protein>
<keyword evidence="1" id="KW-0472">Membrane</keyword>
<dbReference type="EMBL" id="FNDE01000006">
    <property type="protein sequence ID" value="SDG95288.1"/>
    <property type="molecule type" value="Genomic_DNA"/>
</dbReference>